<protein>
    <submittedName>
        <fullName evidence="1">Uncharacterized protein</fullName>
    </submittedName>
</protein>
<dbReference type="Proteomes" id="UP001197875">
    <property type="component" value="Unassembled WGS sequence"/>
</dbReference>
<sequence>MRPISGKHRDEQFKLYSELSYYDGAGIQLWLDGVPSTPEEIARACCAREGNSYMRDYIRNASDKVTDIAFDCIDKDEKSR</sequence>
<evidence type="ECO:0000313" key="1">
    <source>
        <dbReference type="EMBL" id="MCC2188328.1"/>
    </source>
</evidence>
<dbReference type="EMBL" id="JAJEPR010000001">
    <property type="protein sequence ID" value="MCC2188328.1"/>
    <property type="molecule type" value="Genomic_DNA"/>
</dbReference>
<proteinExistence type="predicted"/>
<name>A0AAE3DPT9_9FIRM</name>
<keyword evidence="2" id="KW-1185">Reference proteome</keyword>
<accession>A0AAE3DPT9</accession>
<comment type="caution">
    <text evidence="1">The sequence shown here is derived from an EMBL/GenBank/DDBJ whole genome shotgun (WGS) entry which is preliminary data.</text>
</comment>
<evidence type="ECO:0000313" key="2">
    <source>
        <dbReference type="Proteomes" id="UP001197875"/>
    </source>
</evidence>
<organism evidence="1 2">
    <name type="scientific">Fusicatenibacter faecihominis</name>
    <dbReference type="NCBI Taxonomy" id="2881276"/>
    <lineage>
        <taxon>Bacteria</taxon>
        <taxon>Bacillati</taxon>
        <taxon>Bacillota</taxon>
        <taxon>Clostridia</taxon>
        <taxon>Lachnospirales</taxon>
        <taxon>Lachnospiraceae</taxon>
        <taxon>Fusicatenibacter</taxon>
    </lineage>
</organism>
<gene>
    <name evidence="1" type="ORF">LKD71_00590</name>
</gene>
<dbReference type="RefSeq" id="WP_178046125.1">
    <property type="nucleotide sequence ID" value="NZ_JAJEPR010000001.1"/>
</dbReference>
<reference evidence="1 2" key="1">
    <citation type="submission" date="2021-10" db="EMBL/GenBank/DDBJ databases">
        <title>Anaerobic single-cell dispensing facilitates the cultivation of human gut bacteria.</title>
        <authorList>
            <person name="Afrizal A."/>
        </authorList>
    </citation>
    <scope>NUCLEOTIDE SEQUENCE [LARGE SCALE GENOMIC DNA]</scope>
    <source>
        <strain evidence="1 2">CLA-AA-H277</strain>
    </source>
</reference>
<dbReference type="AlphaFoldDB" id="A0AAE3DPT9"/>